<name>A0A0C5J6D7_9PROT</name>
<accession>A0A0C5J6D7</accession>
<dbReference type="PATRIC" id="fig|1565605.3.peg.40"/>
<dbReference type="EMBL" id="CP010554">
    <property type="protein sequence ID" value="AJP47278.1"/>
    <property type="molecule type" value="Genomic_DNA"/>
</dbReference>
<reference evidence="2 3" key="1">
    <citation type="journal article" date="2015" name="Genome Announc.">
        <title>Complete Genome Sequence of a Novel Bacterium within the Family Rhodocyclaceae That Degrades Polycyclic Aromatic Hydrocarbons.</title>
        <authorList>
            <person name="Singleton D.R."/>
            <person name="Dickey A.N."/>
            <person name="Scholl E.H."/>
            <person name="Wright F.A."/>
            <person name="Aitken M.D."/>
        </authorList>
    </citation>
    <scope>NUCLEOTIDE SEQUENCE [LARGE SCALE GENOMIC DNA]</scope>
    <source>
        <strain evidence="3">PG1-Ca6</strain>
    </source>
</reference>
<dbReference type="HOGENOM" id="CLU_099339_0_0_4"/>
<feature type="chain" id="PRO_5002186555" description="Cellulose biosynthesis protein BcsS" evidence="1">
    <location>
        <begin position="21"/>
        <end position="245"/>
    </location>
</feature>
<organism evidence="2 3">
    <name type="scientific">Rugosibacter aromaticivorans</name>
    <dbReference type="NCBI Taxonomy" id="1565605"/>
    <lineage>
        <taxon>Bacteria</taxon>
        <taxon>Pseudomonadati</taxon>
        <taxon>Pseudomonadota</taxon>
        <taxon>Betaproteobacteria</taxon>
        <taxon>Nitrosomonadales</taxon>
        <taxon>Sterolibacteriaceae</taxon>
        <taxon>Rugosibacter</taxon>
    </lineage>
</organism>
<gene>
    <name evidence="2" type="ORF">PG1C_00180</name>
</gene>
<dbReference type="Proteomes" id="UP000061603">
    <property type="component" value="Chromosome"/>
</dbReference>
<dbReference type="RefSeq" id="WP_202635453.1">
    <property type="nucleotide sequence ID" value="NZ_CP010554.1"/>
</dbReference>
<evidence type="ECO:0000256" key="1">
    <source>
        <dbReference type="SAM" id="SignalP"/>
    </source>
</evidence>
<feature type="signal peptide" evidence="1">
    <location>
        <begin position="1"/>
        <end position="20"/>
    </location>
</feature>
<dbReference type="STRING" id="1565605.PG1C_00180"/>
<dbReference type="KEGG" id="rbu:PG1C_00180"/>
<sequence>MKLHSIVAPVILFFSATTFAGPADYVYTPAVEYGEREIDFKFGSQRLGDGNPDLSAWSVGIGYGATEWWFTEIYAKYKFKTPGNSSHYDAWEWENKFQLTETGKYPVDLGFLLELEHPKDRSEGWEIKWGPLLQTEFGKWQLNGNLLLKRNYRVDSPSDTELAYQAQVKYRGNQQLEFGVQAFGAVGKWSNWQPSNQQSHQAGPAIFGKLPLGNHQAIKYNAAWLIGVSQGAPDQAFRLQTEYEF</sequence>
<evidence type="ECO:0000313" key="2">
    <source>
        <dbReference type="EMBL" id="AJP47278.1"/>
    </source>
</evidence>
<evidence type="ECO:0000313" key="3">
    <source>
        <dbReference type="Proteomes" id="UP000061603"/>
    </source>
</evidence>
<keyword evidence="1" id="KW-0732">Signal</keyword>
<evidence type="ECO:0008006" key="4">
    <source>
        <dbReference type="Google" id="ProtNLM"/>
    </source>
</evidence>
<dbReference type="AlphaFoldDB" id="A0A0C5J6D7"/>
<protein>
    <recommendedName>
        <fullName evidence="4">Cellulose biosynthesis protein BcsS</fullName>
    </recommendedName>
</protein>
<proteinExistence type="predicted"/>
<keyword evidence="3" id="KW-1185">Reference proteome</keyword>